<keyword evidence="2" id="KW-1185">Reference proteome</keyword>
<name>A0A8E6EWS9_9BACT</name>
<dbReference type="KEGG" id="tsph:KIH39_10365"/>
<dbReference type="AlphaFoldDB" id="A0A8E6EWS9"/>
<reference evidence="1" key="1">
    <citation type="submission" date="2021-05" db="EMBL/GenBank/DDBJ databases">
        <title>Complete genome sequence of the cellulolytic planctomycete Telmatocola sphagniphila SP2T and characterization of the first cellulase from planctomycetes.</title>
        <authorList>
            <person name="Rakitin A.L."/>
            <person name="Beletsky A.V."/>
            <person name="Naumoff D.G."/>
            <person name="Kulichevskaya I.S."/>
            <person name="Mardanov A.V."/>
            <person name="Ravin N.V."/>
            <person name="Dedysh S.N."/>
        </authorList>
    </citation>
    <scope>NUCLEOTIDE SEQUENCE</scope>
    <source>
        <strain evidence="1">SP2T</strain>
    </source>
</reference>
<gene>
    <name evidence="1" type="ORF">KIH39_10365</name>
</gene>
<evidence type="ECO:0000313" key="2">
    <source>
        <dbReference type="Proteomes" id="UP000676194"/>
    </source>
</evidence>
<dbReference type="Proteomes" id="UP000676194">
    <property type="component" value="Chromosome"/>
</dbReference>
<proteinExistence type="predicted"/>
<protein>
    <submittedName>
        <fullName evidence="1">Uncharacterized protein</fullName>
    </submittedName>
</protein>
<sequence length="112" mass="11292">MSKQKLSGQSETLTPAVKAVLGCTLRPGTTFTSGATINYPITISGCATANWTVSLTDANGNPVAITPNSGSVSLPGTISILLPTGTAQVVLNLICTQGCLAALTLTDEVVVT</sequence>
<dbReference type="EMBL" id="CP074694">
    <property type="protein sequence ID" value="QVL34285.1"/>
    <property type="molecule type" value="Genomic_DNA"/>
</dbReference>
<evidence type="ECO:0000313" key="1">
    <source>
        <dbReference type="EMBL" id="QVL34285.1"/>
    </source>
</evidence>
<organism evidence="1 2">
    <name type="scientific">Telmatocola sphagniphila</name>
    <dbReference type="NCBI Taxonomy" id="1123043"/>
    <lineage>
        <taxon>Bacteria</taxon>
        <taxon>Pseudomonadati</taxon>
        <taxon>Planctomycetota</taxon>
        <taxon>Planctomycetia</taxon>
        <taxon>Gemmatales</taxon>
        <taxon>Gemmataceae</taxon>
    </lineage>
</organism>
<accession>A0A8E6EWS9</accession>
<dbReference type="RefSeq" id="WP_213499255.1">
    <property type="nucleotide sequence ID" value="NZ_CP074694.1"/>
</dbReference>